<dbReference type="KEGG" id="ocy:OSSY52_04250"/>
<reference evidence="2 3" key="1">
    <citation type="submission" date="2018-06" db="EMBL/GenBank/DDBJ databases">
        <title>Genome sequencing of Oceanotoga sp. sy52.</title>
        <authorList>
            <person name="Mori K."/>
        </authorList>
    </citation>
    <scope>NUCLEOTIDE SEQUENCE [LARGE SCALE GENOMIC DNA]</scope>
    <source>
        <strain evidence="3">sy52</strain>
    </source>
</reference>
<evidence type="ECO:0000259" key="1">
    <source>
        <dbReference type="Pfam" id="PF14266"/>
    </source>
</evidence>
<dbReference type="Pfam" id="PF14266">
    <property type="entry name" value="YceG_bac"/>
    <property type="match status" value="3"/>
</dbReference>
<protein>
    <recommendedName>
        <fullName evidence="1">Putative component of 'biosynthetic module' domain-containing protein</fullName>
    </recommendedName>
</protein>
<dbReference type="FunCoup" id="A0A7G1G5H5">
    <property type="interactions" value="9"/>
</dbReference>
<gene>
    <name evidence="2" type="ORF">OSSY52_04250</name>
</gene>
<organism evidence="2 3">
    <name type="scientific">Tepiditoga spiralis</name>
    <dbReference type="NCBI Taxonomy" id="2108365"/>
    <lineage>
        <taxon>Bacteria</taxon>
        <taxon>Thermotogati</taxon>
        <taxon>Thermotogota</taxon>
        <taxon>Thermotogae</taxon>
        <taxon>Petrotogales</taxon>
        <taxon>Petrotogaceae</taxon>
        <taxon>Tepiditoga</taxon>
    </lineage>
</organism>
<name>A0A7G1G5H5_9BACT</name>
<dbReference type="Proteomes" id="UP000516361">
    <property type="component" value="Chromosome"/>
</dbReference>
<evidence type="ECO:0000313" key="2">
    <source>
        <dbReference type="EMBL" id="BBE30284.1"/>
    </source>
</evidence>
<accession>A0A7G1G5H5</accession>
<keyword evidence="3" id="KW-1185">Reference proteome</keyword>
<evidence type="ECO:0000313" key="3">
    <source>
        <dbReference type="Proteomes" id="UP000516361"/>
    </source>
</evidence>
<feature type="domain" description="Putative component of 'biosynthetic module'" evidence="1">
    <location>
        <begin position="251"/>
        <end position="501"/>
    </location>
</feature>
<dbReference type="EMBL" id="AP018712">
    <property type="protein sequence ID" value="BBE30284.1"/>
    <property type="molecule type" value="Genomic_DNA"/>
</dbReference>
<dbReference type="RefSeq" id="WP_190615399.1">
    <property type="nucleotide sequence ID" value="NZ_AP018712.1"/>
</dbReference>
<feature type="domain" description="Putative component of 'biosynthetic module'" evidence="1">
    <location>
        <begin position="525"/>
        <end position="743"/>
    </location>
</feature>
<dbReference type="InParanoid" id="A0A7G1G5H5"/>
<dbReference type="AlphaFoldDB" id="A0A7G1G5H5"/>
<proteinExistence type="predicted"/>
<dbReference type="InterPro" id="IPR025647">
    <property type="entry name" value="YceG_bac"/>
</dbReference>
<sequence>MLNIERIIISKSKKSNNLLEDLKINITKRVDYYYHKSLFVPVYFYRIVGNEKTLNYIKNSLNDKKYILIQAKSFKQDDNLLSLIKNTYNENINMFFKSIKNTNFFNITNTKILNDSIAIAFYKTLKLYEKKNNNITKIKNFSYKMLLKIKEYSKDICIDEDNTKILYYGNIKEHDIYFLYFLFEIGCDILYINENDNEFEKFDFINEISNKTTIQVPTNFKLQSNKIHNESNINKLPLNTFHTDDIITTLKKSDDIFSDFFLPLSKRHNYVNGEKIILPVFFYRYIGIKDNEVDFNNELFHFDKKLLEYGSKYIKFINKIPFNPQFMPNLNWMSLKTSEEIVQYLNQNSAFFQLEDKKYKLKLLSSFKEILYLFLIEENNPSKIKNFVFKFISWINEYLPNLISNFDYANKLNKVIINPKILYYGEIKKHEFYFLIFLSKMGSDILYINKLKDVTYDLNNKYSIPFLLEKRCENTPFPQKEVITRKETTAYKASEEIGMIIHNEEDGVYKPWQFQNYYPKAVTLKTTYDELKILWNNESRMRTGFKVFNKNIYIPNIFAKISGTHEQINDYWSDLSSFLTENTLFFEEVPFTKITYTKQELYKSAFLFKDNKINKEELLNYEFYKFGYLNTGVQSSIINKIEELIELNPFKETMTMELKLKILVTILELPKEIVRMIQNFDYPFIPPKIVIYDNTEKMFSIEDSIIISFLNLFGFDILILTPTGYNNIEQKIKTQYYDIHKIGKNIFDLNLPDLKKLKKQKKSIWSIFSKK</sequence>
<feature type="domain" description="Putative component of 'biosynthetic module'" evidence="1">
    <location>
        <begin position="13"/>
        <end position="219"/>
    </location>
</feature>